<keyword evidence="7" id="KW-1133">Transmembrane helix</keyword>
<evidence type="ECO:0000256" key="1">
    <source>
        <dbReference type="ARBA" id="ARBA00004370"/>
    </source>
</evidence>
<proteinExistence type="inferred from homology"/>
<evidence type="ECO:0008006" key="10">
    <source>
        <dbReference type="Google" id="ProtNLM"/>
    </source>
</evidence>
<dbReference type="InterPro" id="IPR026664">
    <property type="entry name" value="Stereocilin-rel"/>
</dbReference>
<dbReference type="InterPro" id="IPR010335">
    <property type="entry name" value="Mesothelin"/>
</dbReference>
<organism evidence="8 9">
    <name type="scientific">Tachysurus vachellii</name>
    <name type="common">Darkbarbel catfish</name>
    <name type="synonym">Pelteobagrus vachellii</name>
    <dbReference type="NCBI Taxonomy" id="175792"/>
    <lineage>
        <taxon>Eukaryota</taxon>
        <taxon>Metazoa</taxon>
        <taxon>Chordata</taxon>
        <taxon>Craniata</taxon>
        <taxon>Vertebrata</taxon>
        <taxon>Euteleostomi</taxon>
        <taxon>Actinopterygii</taxon>
        <taxon>Neopterygii</taxon>
        <taxon>Teleostei</taxon>
        <taxon>Ostariophysi</taxon>
        <taxon>Siluriformes</taxon>
        <taxon>Bagridae</taxon>
        <taxon>Tachysurus</taxon>
    </lineage>
</organism>
<keyword evidence="9" id="KW-1185">Reference proteome</keyword>
<dbReference type="Pfam" id="PF06060">
    <property type="entry name" value="Mesothelin"/>
    <property type="match status" value="3"/>
</dbReference>
<keyword evidence="7" id="KW-0812">Transmembrane</keyword>
<comment type="caution">
    <text evidence="8">The sequence shown here is derived from an EMBL/GenBank/DDBJ whole genome shotgun (WGS) entry which is preliminary data.</text>
</comment>
<protein>
    <recommendedName>
        <fullName evidence="10">Mesothelin-like protein</fullName>
    </recommendedName>
</protein>
<evidence type="ECO:0000256" key="4">
    <source>
        <dbReference type="ARBA" id="ARBA00022889"/>
    </source>
</evidence>
<keyword evidence="6" id="KW-0325">Glycoprotein</keyword>
<evidence type="ECO:0000256" key="6">
    <source>
        <dbReference type="ARBA" id="ARBA00023180"/>
    </source>
</evidence>
<gene>
    <name evidence="8" type="ORF">Q7C36_021625</name>
</gene>
<evidence type="ECO:0000256" key="7">
    <source>
        <dbReference type="SAM" id="Phobius"/>
    </source>
</evidence>
<evidence type="ECO:0000313" key="9">
    <source>
        <dbReference type="Proteomes" id="UP001187315"/>
    </source>
</evidence>
<keyword evidence="3" id="KW-0732">Signal</keyword>
<comment type="subcellular location">
    <subcellularLocation>
        <location evidence="1">Membrane</location>
    </subcellularLocation>
</comment>
<dbReference type="EMBL" id="JAVHJS010000024">
    <property type="protein sequence ID" value="KAK2817692.1"/>
    <property type="molecule type" value="Genomic_DNA"/>
</dbReference>
<keyword evidence="5 7" id="KW-0472">Membrane</keyword>
<comment type="similarity">
    <text evidence="2">Belongs to the mesothelin family.</text>
</comment>
<reference evidence="8" key="1">
    <citation type="submission" date="2023-08" db="EMBL/GenBank/DDBJ databases">
        <title>Pelteobagrus vachellii genome.</title>
        <authorList>
            <person name="Liu H."/>
        </authorList>
    </citation>
    <scope>NUCLEOTIDE SEQUENCE</scope>
    <source>
        <strain evidence="8">PRFRI_2022a</strain>
        <tissue evidence="8">Muscle</tissue>
    </source>
</reference>
<accession>A0AA88J686</accession>
<keyword evidence="4" id="KW-0130">Cell adhesion</keyword>
<dbReference type="GO" id="GO:0016020">
    <property type="term" value="C:membrane"/>
    <property type="evidence" value="ECO:0007669"/>
    <property type="project" value="UniProtKB-SubCell"/>
</dbReference>
<sequence length="4251" mass="468377">MNLFVNVCLLSSISPEELSEFLNRPNTVNNASELCSLLDDYNRTNEYLETEPVLSSAVASYTLGCVWSRALTASSQAEVEQWFNVTLVHYLPYLNSHLISSDQLSGASCLSYRKLVSILGDNYNFSATDFTPADVYSSIKVYLNSSDGSPRCYNSSDPLLNSTAWFADNIGFFITFIKLTDLQSFLSGNMSLVFLENSENLQLFNNPGISTSVLEYYTNELYIQNPDFNLLGLPAELLCQTDASVFDRLGDTDITTILNRINFCREINPEVTAVLVAKFPDVSASTIQSLGSQCVGLTVGQISSAPSDVINSSLTILSNINGWDQGQVNSLIQSILSAGFTGFSCSSVQTLPQEKAKDLVKACRPRAGRDKVLLEEAQLTCMYNYVKDDPSVSFTDVPSDMLLYYSYDKVQKVNCQAYFSALGRADFSVLSLDLDKTTVLFDHAKDCLGISGVSLTRHQVEVLGNMACTLDSSYIQSSDPIILENLKNCGDLSDSQMTAVQSVLLSGNTAYGNPSTWNEDTVEQLSNLAVYFKSNLCDKISFNIKRKFISALRKQKIPLKKLRALFTECNTESTSVSNITAVTISDPSFPFGFNSTHFDLYLDITVLQENLAAITEKVVDTSLQTIILNKLNQIYPSGLNDDVLQLLGSTSRVATTDDIREWNITIIDTLSSLMDSNDGPWEEEKSKAVIMRYLNTGNHSLGSAEINVVGSNICTLDISVLENITAESLTSVLSPDLSSCSIEQKTALYIIANSSFSSQHSSSTTFYQLISPYLGGAPVEDIQALSTQNISMDITIFISLNPAVLTILNVSTVRALMGVNLADLKLFENSSVVQSWVSQQNQSDLNTLNLGITNHNPCYGVDSHPLDSEFASGNVSAVLCNFSIPDYACSSVVVLSSNDLVTLLTCKLPSSLSVSKDAWKLFFQNFSGPLDDALERFSNMTYSSNQSDPNILDAIGEVIIDKFTAAQLTNATFITDWFHIRLTPFLSSVPKDFLSSLSSKTFSCETYQIVVEALSSQESLMKEEQKQMIFHLFIFPFLLRDDLPDPACLSNTSGSDDWLEKNLGGFSDYAPLEELKLLNANFSSVAVLGLLSSEQKAQFILQPDSGVLGNDSVFREVFTSVLTSSDVNQLGSFFEAFNQTVIQMNVTIHSAISDSVLNMTLLDLVPHFQSFSPEDFALWFQTYLSLFLTRISSNTLSIIPINISCDSYREIVKGLDNVYSDLSATQSNTVFSYTQDYLEYQSSQGLSCYGTGSFYVFLKQLFLSFGFPDLNDFLSLIPADRRAQLLSSISPEELSEFLNRPNTVNNASELCSLLDDYNRTNEYLETEPVLSSAVASYTLGCVWSRALTASSQAEVEQWFNVTLVHYLPYLNSHLISSDQLSGASCLSYRKLVSILGDNYNFSATDFTPADVYSSIKVYLNSSDGSPRCYNSSDPLLNSTAWFADNIGFFITFIKLTDLQSFLSGNMSLVFLENSENLQLFNNPGISTSVLEYYTNELYIQNPDFNLLGLPAELLCQTDASVFDRLGDTDITTILNRINFCREINPEVTAVLVAKFPDVSASTIQSLGSQCVGLTVGQISSAPSDVINSSLTILSNINGWDQGQVNSLIQSILSAGFTGFSCSSVQTLPQEKAKDLVKACRPRAGRDKVLLEEAQLTCMYNYVKDDPSVSFTDVPSDMLLYYSYDKVQKVNCQAYFSALGRADFSVLSLDLDKTTVLFDHAKDCLGISGVSLTRHQVEVLGNMACTLDSSYIQSSDPIILENLKNCGDLSDSQMTAVQSVLLSGNTAYGNPSTWNEDTVEQLSNLAVYFKSNLCDKISFNIKRKFISALRKQKIPLKKLRALFTECNTESTSVSNITAVTISDPSFPFGFNSTHFDLYLDITVLQENLAAITEKVVDTSLQTIILNKLNQIYPSGLNDDVLQLLGSTSRVATTDDIREWNITIIDTLSSLMDSNDGPWEEEKSKAVIMRYLNTGNHSLGSAEINVVGSNICTLDISVLENITAESLTSVLSPDLSSCSIEQKTALYIIANSSFSSQHSSSTTFYQLISPYLGGAPVEDIQALSTQNISMDITIFISLNPAVLTILNVSTVRALMGVNLADLKLFENSSVVQSWVSQQNQSDLNTLNLGITNHNPCYGVDSHPLDSEFASGNVSAVLCNFSIPDYACSSVVVLSSNDLVTLLTCKLPSSLSVSKDAWKLFFQNFSGPLDDALERFSNMTYSSNQSDPNILDAIGEVIIDKFTAAQLTNATFITDWFHIRLTPFLSSVPIDFLSSLSSKTFSCETYQIVVEALSSQESLMKEEQKQMIFHLFIFPFLLRDDLPDPACLSNTSGSDDWLEKNLGGFSDYAPLEELKLLNANFSSVAVLGLLSSEQKAQFILQPDSGVLGNDSVFREVFTSVLTSSDVNQLGSFFEAFNQTVIQMNVTIPSAISDSVLNMTLLDLVPHFQSFSPEDFALWFQTYLSLFLTRISSNTLSIIPINISCDSYREIVKGLDNVYSDLSATQSNTVFSYTQDYLEYQSSQGLSCYGTGSFYVFLKQLFLSFGFPDLNDFLSLIPADRQAQLLSSISPEELSEFLNRPNTVNNASELCSLLDDYNRTNEYLETEPVLSSAVASYTLGCVWSRALTASSQAEVEQWFNVTLVHYLPYLNSHLISSDQLSGASCLSYRKLVSILGDNYNFSATDFTPADVYSSIKVYLNSSDGSPRCYNSSDPLLNSTAWFADNIGFFITFIKLTDLQSFLSGNMSLVFLENSENLQLFNNPGISTSVLEYYTNELYIQNPDFNLLGLPAELLCQTDASVFDRLGDTDITTILNRINFCREINPEVTAVLVAKFPDVSASTIQSLGSQCVGLTVGQISSAPSDVINSSLTILSNINGWDQGQVNSLIQSILSAGFTGFSCSSVQTLPQEKAKDLVKACRPRAGRDKVLLEEAQLTCMYNYVKDDPSVSFTDVPSDMLLYYSYDKVQKVNCQAYFSALGRADFSVLSLDLDKTTVLFDHAKDCLGISGVSLTRHQVEVLGNMACTLDSSYIQSSDPIILENLKNCGDLSDSQMTAVQSVLLSGNTAYGNPSTWNEDTVEQLSNLAVYFKSNLCDKISFNIKRKFISALRKQKIPLKKLRALFTECNTESTSVSNITAVTISDPSFPFGFNSTHFDLYLDITVLQENLAAITEKVVDTSLQTIILNKLNQIYPSGLNDDVLQLLGSTSRVATTDDIREWNITIIDTLSSLMDSNDGPWEEEKSKAVIMRYLNTGNHSLGSAEINVVGSNICTLDISVLENITAESLTSVLSPDLSSCSIEQKTALYIIANSSFSSQHSSSTTFYQLISPYLGGAPVEDIQALSTQNISMDITIFISLNPAVLTILNVSTVRALMGVNLADLKLFENSSVVQSWVSQQNQSDLNTLNLGITNHNPCYGVDSHPLDSEFASGNVSAVLCNFSIPDYACSSVVVLSSNDLVTLLTCKLPSSLSVSKDAWKLFFQNFSGPLDDALERFSNMTYSSNQSDPNILDAIGEVIIDKFTAAQLTNATFITDWFHIRLTPFLSSVSKDFLSSLSSKTFSCETYQIVVEALSSQESLMKEEQKQMIFHLFIFPFLLRDDLPDPACLSNTSGSDDWLEKNLGGFSDYAPLEELKLLNANFSSVAVLGLLSSEQKAQFILQPDSGVLGNDSVFREVFTSVLTSSDVNQLGSFFEAFNQTVIQMNVTIPSAISDSVLNMTLLDLVPHFQSFSPEDFALWFQTYLSLFLTRISSNTLSIIPINISCDSYREIVKGLDNVYSDLSATQSNTVFSYTQDYLEYQSSQGLSCYGTGSFYVFLKQLFLSFGFPDLNDFLSLIPADRQAQLLSSISPEELSEFLNRPNTVNNASELCSLLDDYNRTNEYLETEPVLSSAVASYTLGCVWSRALTASSQAEVEQWFNVTLVHYLPYLNSHLISSDQLSGASCLSYRKLVSILGDNYNFSATDFTPADVYSSIKVYLNSSDGSPRCYNSSDPLLNSTAWFADNIGFFITFIKLTDLQSFLSGNMSLVFLENSENLQLFNNPGISTSVLEYYTNELYIQNPDFNLLGLPAELLCQTDASVFDRLGDTDITTILNRINFCREINPEVTAVLVAKFPDVSASTIQSLGSQCVGLTVGQISSAPSDVINSSLTILSNINGWDQGQVNSLIQSILSAGFTVSVQCTLVRNVGLRYWKRDHFCLEQHHKIPSVVGKFQTHCIAVQIFTNITVYTKVLSFYMVTSCFQIQYSIIVLFSLIKVSK</sequence>
<evidence type="ECO:0000256" key="5">
    <source>
        <dbReference type="ARBA" id="ARBA00023136"/>
    </source>
</evidence>
<dbReference type="Proteomes" id="UP001187315">
    <property type="component" value="Unassembled WGS sequence"/>
</dbReference>
<evidence type="ECO:0000313" key="8">
    <source>
        <dbReference type="EMBL" id="KAK2817692.1"/>
    </source>
</evidence>
<evidence type="ECO:0000256" key="3">
    <source>
        <dbReference type="ARBA" id="ARBA00022729"/>
    </source>
</evidence>
<name>A0AA88J686_TACVA</name>
<dbReference type="GO" id="GO:0007160">
    <property type="term" value="P:cell-matrix adhesion"/>
    <property type="evidence" value="ECO:0007669"/>
    <property type="project" value="TreeGrafter"/>
</dbReference>
<evidence type="ECO:0000256" key="2">
    <source>
        <dbReference type="ARBA" id="ARBA00011016"/>
    </source>
</evidence>
<feature type="transmembrane region" description="Helical" evidence="7">
    <location>
        <begin position="4225"/>
        <end position="4247"/>
    </location>
</feature>
<dbReference type="PANTHER" id="PTHR23412">
    <property type="entry name" value="STEREOCILIN RELATED"/>
    <property type="match status" value="1"/>
</dbReference>
<dbReference type="PANTHER" id="PTHR23412:SF6">
    <property type="entry name" value="MESOTHELIN"/>
    <property type="match status" value="1"/>
</dbReference>
<dbReference type="GO" id="GO:0009986">
    <property type="term" value="C:cell surface"/>
    <property type="evidence" value="ECO:0007669"/>
    <property type="project" value="TreeGrafter"/>
</dbReference>